<proteinExistence type="predicted"/>
<gene>
    <name evidence="1" type="ORF">FHP29_12745</name>
</gene>
<reference evidence="1 2" key="1">
    <citation type="journal article" date="2016" name="Int. J. Syst. Evol. Microbiol.">
        <title>Nocardioides albidus sp. nov., an actinobacterium isolated from garden soil.</title>
        <authorList>
            <person name="Singh H."/>
            <person name="Du J."/>
            <person name="Trinh H."/>
            <person name="Won K."/>
            <person name="Yang J.E."/>
            <person name="Yin C."/>
            <person name="Kook M."/>
            <person name="Yi T.H."/>
        </authorList>
    </citation>
    <scope>NUCLEOTIDE SEQUENCE [LARGE SCALE GENOMIC DNA]</scope>
    <source>
        <strain evidence="1 2">CCTCC AB 2015297</strain>
    </source>
</reference>
<protein>
    <submittedName>
        <fullName evidence="1">Uncharacterized protein</fullName>
    </submittedName>
</protein>
<keyword evidence="2" id="KW-1185">Reference proteome</keyword>
<evidence type="ECO:0000313" key="2">
    <source>
        <dbReference type="Proteomes" id="UP000313231"/>
    </source>
</evidence>
<dbReference type="AlphaFoldDB" id="A0A5C4VV79"/>
<dbReference type="Proteomes" id="UP000313231">
    <property type="component" value="Unassembled WGS sequence"/>
</dbReference>
<accession>A0A5C4VV79</accession>
<dbReference type="EMBL" id="VDMP01000024">
    <property type="protein sequence ID" value="TNM39727.1"/>
    <property type="molecule type" value="Genomic_DNA"/>
</dbReference>
<name>A0A5C4VV79_9ACTN</name>
<comment type="caution">
    <text evidence="1">The sequence shown here is derived from an EMBL/GenBank/DDBJ whole genome shotgun (WGS) entry which is preliminary data.</text>
</comment>
<evidence type="ECO:0000313" key="1">
    <source>
        <dbReference type="EMBL" id="TNM39727.1"/>
    </source>
</evidence>
<dbReference type="RefSeq" id="WP_139623216.1">
    <property type="nucleotide sequence ID" value="NZ_VDMP01000024.1"/>
</dbReference>
<organism evidence="1 2">
    <name type="scientific">Nocardioides albidus</name>
    <dbReference type="NCBI Taxonomy" id="1517589"/>
    <lineage>
        <taxon>Bacteria</taxon>
        <taxon>Bacillati</taxon>
        <taxon>Actinomycetota</taxon>
        <taxon>Actinomycetes</taxon>
        <taxon>Propionibacteriales</taxon>
        <taxon>Nocardioidaceae</taxon>
        <taxon>Nocardioides</taxon>
    </lineage>
</organism>
<sequence>MNENAQPAVDPDEHYFVALVNEALALGDLRSARAIAAQYASAQDTARHTAAHNAESRRHRIARHLHLAA</sequence>